<dbReference type="GO" id="GO:0009253">
    <property type="term" value="P:peptidoglycan catabolic process"/>
    <property type="evidence" value="ECO:0007669"/>
    <property type="project" value="InterPro"/>
</dbReference>
<proteinExistence type="predicted"/>
<dbReference type="RefSeq" id="WP_043665996.1">
    <property type="nucleotide sequence ID" value="NZ_JAJDMU010000240.1"/>
</dbReference>
<protein>
    <submittedName>
        <fullName evidence="2">N-acetylmuramoyl-L-alanine amidase</fullName>
    </submittedName>
</protein>
<sequence>MKIGLRAGHSDNCTGAIGIVDEHKQMKKYYTSVKLVFEKYGHTVIDCNSNANSANAELSEGATKANNANVDLFISLHMNCYNGSAKGTEVLISSVNSKAYPYAQKLVNNFAELGFVNRGVKFEKLYEMNHIYAPNIISEICFCDSAEDIALYNQYSWEKLAHVLCNAIDCNIPKNPAGAVTDNKKYYVITNYLPGAYSNYDGVDINYVLSYFTGIKCYIRGNSKGVWIETEYLSKQKCEELKKTLGSWFYEIKKE</sequence>
<dbReference type="SUPFAM" id="SSF53187">
    <property type="entry name" value="Zn-dependent exopeptidases"/>
    <property type="match status" value="1"/>
</dbReference>
<dbReference type="EMBL" id="LRDH01000114">
    <property type="protein sequence ID" value="PPV13984.1"/>
    <property type="molecule type" value="Genomic_DNA"/>
</dbReference>
<dbReference type="GO" id="GO:0008745">
    <property type="term" value="F:N-acetylmuramoyl-L-alanine amidase activity"/>
    <property type="evidence" value="ECO:0007669"/>
    <property type="project" value="InterPro"/>
</dbReference>
<dbReference type="CDD" id="cd02696">
    <property type="entry name" value="MurNAc-LAA"/>
    <property type="match status" value="1"/>
</dbReference>
<feature type="domain" description="MurNAc-LAA" evidence="1">
    <location>
        <begin position="62"/>
        <end position="169"/>
    </location>
</feature>
<gene>
    <name evidence="2" type="ORF">AWN73_15090</name>
</gene>
<name>A0A2S7F9Q2_CLOBU</name>
<accession>A0A2S7F9Q2</accession>
<dbReference type="InterPro" id="IPR002508">
    <property type="entry name" value="MurNAc-LAA_cat"/>
</dbReference>
<dbReference type="PANTHER" id="PTHR30404:SF8">
    <property type="entry name" value="AUTOLYSIN PH-RELATED"/>
    <property type="match status" value="1"/>
</dbReference>
<evidence type="ECO:0000313" key="2">
    <source>
        <dbReference type="EMBL" id="PPV13984.1"/>
    </source>
</evidence>
<dbReference type="AlphaFoldDB" id="A0A2S7F9Q2"/>
<dbReference type="GO" id="GO:0030288">
    <property type="term" value="C:outer membrane-bounded periplasmic space"/>
    <property type="evidence" value="ECO:0007669"/>
    <property type="project" value="TreeGrafter"/>
</dbReference>
<dbReference type="SMART" id="SM00646">
    <property type="entry name" value="Ami_3"/>
    <property type="match status" value="1"/>
</dbReference>
<evidence type="ECO:0000259" key="1">
    <source>
        <dbReference type="SMART" id="SM00646"/>
    </source>
</evidence>
<evidence type="ECO:0000313" key="3">
    <source>
        <dbReference type="Proteomes" id="UP000238081"/>
    </source>
</evidence>
<reference evidence="2 3" key="1">
    <citation type="submission" date="2016-01" db="EMBL/GenBank/DDBJ databases">
        <title>Characterization of the Clostridium difficile lineages that are prevalent in Hong Kong and China.</title>
        <authorList>
            <person name="Kwok J.S.-L."/>
            <person name="Lam W.-Y."/>
            <person name="Ip M."/>
            <person name="Chan T.-F."/>
            <person name="Hawkey P.M."/>
            <person name="Tsui S.K.-W."/>
        </authorList>
    </citation>
    <scope>NUCLEOTIDE SEQUENCE [LARGE SCALE GENOMIC DNA]</scope>
    <source>
        <strain evidence="2 3">300064</strain>
    </source>
</reference>
<dbReference type="Gene3D" id="3.40.630.40">
    <property type="entry name" value="Zn-dependent exopeptidases"/>
    <property type="match status" value="1"/>
</dbReference>
<dbReference type="Proteomes" id="UP000238081">
    <property type="component" value="Unassembled WGS sequence"/>
</dbReference>
<comment type="caution">
    <text evidence="2">The sequence shown here is derived from an EMBL/GenBank/DDBJ whole genome shotgun (WGS) entry which is preliminary data.</text>
</comment>
<dbReference type="PANTHER" id="PTHR30404">
    <property type="entry name" value="N-ACETYLMURAMOYL-L-ALANINE AMIDASE"/>
    <property type="match status" value="1"/>
</dbReference>
<dbReference type="Pfam" id="PF01520">
    <property type="entry name" value="Amidase_3"/>
    <property type="match status" value="1"/>
</dbReference>
<dbReference type="InterPro" id="IPR050695">
    <property type="entry name" value="N-acetylmuramoyl_amidase_3"/>
</dbReference>
<organism evidence="2 3">
    <name type="scientific">Clostridium butyricum</name>
    <dbReference type="NCBI Taxonomy" id="1492"/>
    <lineage>
        <taxon>Bacteria</taxon>
        <taxon>Bacillati</taxon>
        <taxon>Bacillota</taxon>
        <taxon>Clostridia</taxon>
        <taxon>Eubacteriales</taxon>
        <taxon>Clostridiaceae</taxon>
        <taxon>Clostridium</taxon>
    </lineage>
</organism>